<dbReference type="InterPro" id="IPR029044">
    <property type="entry name" value="Nucleotide-diphossugar_trans"/>
</dbReference>
<gene>
    <name evidence="6" type="ORF">SAMN06265219_108156</name>
</gene>
<dbReference type="InterPro" id="IPR001173">
    <property type="entry name" value="Glyco_trans_2-like"/>
</dbReference>
<dbReference type="PROSITE" id="PS50175">
    <property type="entry name" value="ASP_PROT_RETROV"/>
    <property type="match status" value="1"/>
</dbReference>
<evidence type="ECO:0000256" key="3">
    <source>
        <dbReference type="ARBA" id="ARBA00022679"/>
    </source>
</evidence>
<dbReference type="RefSeq" id="WP_185957264.1">
    <property type="nucleotide sequence ID" value="NZ_FXTP01000008.1"/>
</dbReference>
<evidence type="ECO:0000256" key="4">
    <source>
        <dbReference type="SAM" id="Phobius"/>
    </source>
</evidence>
<dbReference type="Gene3D" id="3.90.550.10">
    <property type="entry name" value="Spore Coat Polysaccharide Biosynthesis Protein SpsA, Chain A"/>
    <property type="match status" value="1"/>
</dbReference>
<protein>
    <submittedName>
        <fullName evidence="6">Glycosyl transferase family 2</fullName>
    </submittedName>
</protein>
<keyword evidence="7" id="KW-1185">Reference proteome</keyword>
<dbReference type="SUPFAM" id="SSF53448">
    <property type="entry name" value="Nucleotide-diphospho-sugar transferases"/>
    <property type="match status" value="1"/>
</dbReference>
<dbReference type="PANTHER" id="PTHR43630:SF1">
    <property type="entry name" value="POLY-BETA-1,6-N-ACETYL-D-GLUCOSAMINE SYNTHASE"/>
    <property type="match status" value="1"/>
</dbReference>
<keyword evidence="4" id="KW-1133">Transmembrane helix</keyword>
<dbReference type="PANTHER" id="PTHR43630">
    <property type="entry name" value="POLY-BETA-1,6-N-ACETYL-D-GLUCOSAMINE SYNTHASE"/>
    <property type="match status" value="1"/>
</dbReference>
<feature type="transmembrane region" description="Helical" evidence="4">
    <location>
        <begin position="338"/>
        <end position="362"/>
    </location>
</feature>
<evidence type="ECO:0000256" key="2">
    <source>
        <dbReference type="ARBA" id="ARBA00022676"/>
    </source>
</evidence>
<dbReference type="Pfam" id="PF00535">
    <property type="entry name" value="Glycos_transf_2"/>
    <property type="match status" value="1"/>
</dbReference>
<evidence type="ECO:0000313" key="6">
    <source>
        <dbReference type="EMBL" id="SMO70588.1"/>
    </source>
</evidence>
<feature type="domain" description="Peptidase A2" evidence="5">
    <location>
        <begin position="131"/>
        <end position="170"/>
    </location>
</feature>
<dbReference type="GO" id="GO:0006508">
    <property type="term" value="P:proteolysis"/>
    <property type="evidence" value="ECO:0007669"/>
    <property type="project" value="InterPro"/>
</dbReference>
<evidence type="ECO:0000259" key="5">
    <source>
        <dbReference type="PROSITE" id="PS50175"/>
    </source>
</evidence>
<feature type="transmembrane region" description="Helical" evidence="4">
    <location>
        <begin position="272"/>
        <end position="291"/>
    </location>
</feature>
<dbReference type="CDD" id="cd02525">
    <property type="entry name" value="Succinoglycan_BP_ExoA"/>
    <property type="match status" value="1"/>
</dbReference>
<dbReference type="GO" id="GO:0004190">
    <property type="term" value="F:aspartic-type endopeptidase activity"/>
    <property type="evidence" value="ECO:0007669"/>
    <property type="project" value="InterPro"/>
</dbReference>
<name>A0A521DG42_9BACT</name>
<organism evidence="6 7">
    <name type="scientific">Gracilimonas mengyeensis</name>
    <dbReference type="NCBI Taxonomy" id="1302730"/>
    <lineage>
        <taxon>Bacteria</taxon>
        <taxon>Pseudomonadati</taxon>
        <taxon>Balneolota</taxon>
        <taxon>Balneolia</taxon>
        <taxon>Balneolales</taxon>
        <taxon>Balneolaceae</taxon>
        <taxon>Gracilimonas</taxon>
    </lineage>
</organism>
<evidence type="ECO:0000313" key="7">
    <source>
        <dbReference type="Proteomes" id="UP000317557"/>
    </source>
</evidence>
<dbReference type="Proteomes" id="UP000317557">
    <property type="component" value="Unassembled WGS sequence"/>
</dbReference>
<comment type="similarity">
    <text evidence="1">Belongs to the glycosyltransferase 2 family.</text>
</comment>
<proteinExistence type="inferred from homology"/>
<feature type="transmembrane region" description="Helical" evidence="4">
    <location>
        <begin position="297"/>
        <end position="317"/>
    </location>
</feature>
<dbReference type="GO" id="GO:0016757">
    <property type="term" value="F:glycosyltransferase activity"/>
    <property type="evidence" value="ECO:0007669"/>
    <property type="project" value="UniProtKB-KW"/>
</dbReference>
<dbReference type="InterPro" id="IPR001995">
    <property type="entry name" value="Peptidase_A2_cat"/>
</dbReference>
<keyword evidence="4" id="KW-0472">Membrane</keyword>
<accession>A0A521DG42</accession>
<dbReference type="AlphaFoldDB" id="A0A521DG42"/>
<keyword evidence="3 6" id="KW-0808">Transferase</keyword>
<sequence length="374" mass="42286">MIKFHSKPAKATFKDINTDNSDSISSSQPTVTIAIPVFNEEEHIERVVTGFLNAGYPALEEILIADGGSTDATREIVQKLREKDSRVKLIENPDKFQSFGLNRMIEAASGELFLRADGHCIYSDNYIQESVKAILDTGAKNVGGSQRYIAKTWAQSAIALASKSIFGTGGAKYMEENFEGYSDTVFLGCFRLKDLKKLGGFSEVNRTNEDAEINFRISELLDGKVYITPKIKIWYYPRDSILKLFKQYLRYGRGRYLTSNIHKGRIPFRSKAPFLAISFLILFTLVDQMFLNGSLGSFYIMAASFSLLVFEAFRVSIDKRKEFKEDIWKGDLDKIPGTFLNGAMCTLVFTTMHLGHFLGYGYQMLRVKLLGLKW</sequence>
<reference evidence="6 7" key="1">
    <citation type="submission" date="2017-05" db="EMBL/GenBank/DDBJ databases">
        <authorList>
            <person name="Varghese N."/>
            <person name="Submissions S."/>
        </authorList>
    </citation>
    <scope>NUCLEOTIDE SEQUENCE [LARGE SCALE GENOMIC DNA]</scope>
    <source>
        <strain evidence="6 7">DSM 21985</strain>
    </source>
</reference>
<keyword evidence="2" id="KW-0328">Glycosyltransferase</keyword>
<dbReference type="EMBL" id="FXTP01000008">
    <property type="protein sequence ID" value="SMO70588.1"/>
    <property type="molecule type" value="Genomic_DNA"/>
</dbReference>
<keyword evidence="4" id="KW-0812">Transmembrane</keyword>
<evidence type="ECO:0000256" key="1">
    <source>
        <dbReference type="ARBA" id="ARBA00006739"/>
    </source>
</evidence>